<comment type="caution">
    <text evidence="1">The sequence shown here is derived from an EMBL/GenBank/DDBJ whole genome shotgun (WGS) entry which is preliminary data.</text>
</comment>
<reference evidence="1 2" key="1">
    <citation type="submission" date="2017-08" db="EMBL/GenBank/DDBJ databases">
        <title>Meningococcal Conjunctivitis and Endemic Carriage at a Military Recruit Training Center.</title>
        <authorList>
            <person name="Bobb A.J."/>
            <person name="Galac M.R."/>
            <person name="Snesrud E."/>
            <person name="Clagett C.D."/>
        </authorList>
    </citation>
    <scope>NUCLEOTIDE SEQUENCE [LARGE SCALE GENOMIC DNA]</scope>
    <source>
        <strain evidence="1 2">MRSN431200</strain>
    </source>
</reference>
<protein>
    <submittedName>
        <fullName evidence="1">Uncharacterized protein</fullName>
    </submittedName>
</protein>
<name>A0AB37K627_NEIME</name>
<organism evidence="1 2">
    <name type="scientific">Neisseria meningitidis</name>
    <dbReference type="NCBI Taxonomy" id="487"/>
    <lineage>
        <taxon>Bacteria</taxon>
        <taxon>Pseudomonadati</taxon>
        <taxon>Pseudomonadota</taxon>
        <taxon>Betaproteobacteria</taxon>
        <taxon>Neisseriales</taxon>
        <taxon>Neisseriaceae</taxon>
        <taxon>Neisseria</taxon>
    </lineage>
</organism>
<evidence type="ECO:0000313" key="2">
    <source>
        <dbReference type="Proteomes" id="UP000260504"/>
    </source>
</evidence>
<dbReference type="EMBL" id="NVYQ01000138">
    <property type="protein sequence ID" value="RGB14864.1"/>
    <property type="molecule type" value="Genomic_DNA"/>
</dbReference>
<gene>
    <name evidence="1" type="ORF">CIJ84_09670</name>
</gene>
<evidence type="ECO:0000313" key="1">
    <source>
        <dbReference type="EMBL" id="RGB14864.1"/>
    </source>
</evidence>
<dbReference type="Proteomes" id="UP000260504">
    <property type="component" value="Unassembled WGS sequence"/>
</dbReference>
<accession>A0AB37K627</accession>
<dbReference type="AlphaFoldDB" id="A0AB37K627"/>
<sequence length="72" mass="8137">MGIQDAESQETVLSDKRPHRQVWIPACAGMTGFEVSVFVGMTGCRFVGMTWCRFSYGWIRHSRAGGNLERKI</sequence>
<proteinExistence type="predicted"/>